<evidence type="ECO:0000313" key="2">
    <source>
        <dbReference type="EMBL" id="MEO3711149.1"/>
    </source>
</evidence>
<evidence type="ECO:0008006" key="4">
    <source>
        <dbReference type="Google" id="ProtNLM"/>
    </source>
</evidence>
<comment type="caution">
    <text evidence="2">The sequence shown here is derived from an EMBL/GenBank/DDBJ whole genome shotgun (WGS) entry which is preliminary data.</text>
</comment>
<feature type="region of interest" description="Disordered" evidence="1">
    <location>
        <begin position="87"/>
        <end position="137"/>
    </location>
</feature>
<gene>
    <name evidence="2" type="ORF">ABDJ40_00045</name>
</gene>
<accession>A0ABV0G827</accession>
<proteinExistence type="predicted"/>
<reference evidence="2 3" key="1">
    <citation type="submission" date="2024-05" db="EMBL/GenBank/DDBJ databases">
        <title>Roseateles sp. 2.12 16S ribosomal RNA gene Genome sequencing and assembly.</title>
        <authorList>
            <person name="Woo H."/>
        </authorList>
    </citation>
    <scope>NUCLEOTIDE SEQUENCE [LARGE SCALE GENOMIC DNA]</scope>
    <source>
        <strain evidence="2 3">2.12</strain>
    </source>
</reference>
<evidence type="ECO:0000313" key="3">
    <source>
        <dbReference type="Proteomes" id="UP001462640"/>
    </source>
</evidence>
<organism evidence="2 3">
    <name type="scientific">Roseateles flavus</name>
    <dbReference type="NCBI Taxonomy" id="3149041"/>
    <lineage>
        <taxon>Bacteria</taxon>
        <taxon>Pseudomonadati</taxon>
        <taxon>Pseudomonadota</taxon>
        <taxon>Betaproteobacteria</taxon>
        <taxon>Burkholderiales</taxon>
        <taxon>Sphaerotilaceae</taxon>
        <taxon>Roseateles</taxon>
    </lineage>
</organism>
<sequence length="137" mass="15820">MVGPRDDERRARVLALAAQGQLKAADDYYHAALVMQHGRTPEDYARAMQWARQAWTLDPLQHSARWLSAAAEDRYLHALDKPQVWGTQYRKPKGQERWTQEPFDREARTDAEREAMGVPTLARSEQRLQRMNAAPAH</sequence>
<dbReference type="EMBL" id="JBDPZC010000001">
    <property type="protein sequence ID" value="MEO3711149.1"/>
    <property type="molecule type" value="Genomic_DNA"/>
</dbReference>
<dbReference type="Proteomes" id="UP001462640">
    <property type="component" value="Unassembled WGS sequence"/>
</dbReference>
<keyword evidence="3" id="KW-1185">Reference proteome</keyword>
<feature type="compositionally biased region" description="Basic and acidic residues" evidence="1">
    <location>
        <begin position="93"/>
        <end position="115"/>
    </location>
</feature>
<protein>
    <recommendedName>
        <fullName evidence="4">Sel1 repeat family protein</fullName>
    </recommendedName>
</protein>
<name>A0ABV0G827_9BURK</name>
<dbReference type="RefSeq" id="WP_347604396.1">
    <property type="nucleotide sequence ID" value="NZ_JBDPZC010000001.1"/>
</dbReference>
<evidence type="ECO:0000256" key="1">
    <source>
        <dbReference type="SAM" id="MobiDB-lite"/>
    </source>
</evidence>